<evidence type="ECO:0000313" key="2">
    <source>
        <dbReference type="Proteomes" id="UP000216752"/>
    </source>
</evidence>
<proteinExistence type="predicted"/>
<reference evidence="1" key="1">
    <citation type="submission" date="2024-05" db="EMBL/GenBank/DDBJ databases">
        <title>Isolation and characterization of Sporomusa carbonis sp. nov., a carboxydotrophic hydrogenogen in the genus of Sporomusa isolated from a charcoal burning pile.</title>
        <authorList>
            <person name="Boeer T."/>
            <person name="Rosenbaum F."/>
            <person name="Eysell L."/>
            <person name="Mueller V."/>
            <person name="Daniel R."/>
            <person name="Poehlein A."/>
        </authorList>
    </citation>
    <scope>NUCLEOTIDE SEQUENCE [LARGE SCALE GENOMIC DNA]</scope>
    <source>
        <strain evidence="1">DSM 10669</strain>
    </source>
</reference>
<protein>
    <submittedName>
        <fullName evidence="1">Uncharacterized protein</fullName>
    </submittedName>
</protein>
<name>A0ABZ3IIY6_9FIRM</name>
<gene>
    <name evidence="1" type="ORF">SPSIL_017700</name>
</gene>
<dbReference type="EMBL" id="CP155573">
    <property type="protein sequence ID" value="XFO65630.1"/>
    <property type="molecule type" value="Genomic_DNA"/>
</dbReference>
<organism evidence="1 2">
    <name type="scientific">Sporomusa silvacetica DSM 10669</name>
    <dbReference type="NCBI Taxonomy" id="1123289"/>
    <lineage>
        <taxon>Bacteria</taxon>
        <taxon>Bacillati</taxon>
        <taxon>Bacillota</taxon>
        <taxon>Negativicutes</taxon>
        <taxon>Selenomonadales</taxon>
        <taxon>Sporomusaceae</taxon>
        <taxon>Sporomusa</taxon>
    </lineage>
</organism>
<keyword evidence="2" id="KW-1185">Reference proteome</keyword>
<dbReference type="Proteomes" id="UP000216752">
    <property type="component" value="Chromosome"/>
</dbReference>
<evidence type="ECO:0000313" key="1">
    <source>
        <dbReference type="EMBL" id="XFO65630.1"/>
    </source>
</evidence>
<accession>A0ABZ3IIY6</accession>
<sequence length="56" mass="6427">MYSEYILLKSSRVTIARSVMVNVGARRNLSKSEMRKLNSCFRFIIIPPGGNKHTVR</sequence>